<dbReference type="SMR" id="Q2LQE8"/>
<dbReference type="eggNOG" id="COG3437">
    <property type="taxonomic scope" value="Bacteria"/>
</dbReference>
<dbReference type="SMART" id="SM00388">
    <property type="entry name" value="HisKA"/>
    <property type="match status" value="1"/>
</dbReference>
<feature type="modified residue" description="4-aspartylphosphate" evidence="4">
    <location>
        <position position="62"/>
    </location>
</feature>
<evidence type="ECO:0000256" key="3">
    <source>
        <dbReference type="ARBA" id="ARBA00022553"/>
    </source>
</evidence>
<evidence type="ECO:0000259" key="8">
    <source>
        <dbReference type="PROSITE" id="PS50112"/>
    </source>
</evidence>
<evidence type="ECO:0000256" key="4">
    <source>
        <dbReference type="PROSITE-ProRule" id="PRU00169"/>
    </source>
</evidence>
<dbReference type="PDBsum" id="3GT7"/>
<keyword evidence="9" id="KW-0418">Kinase</keyword>
<gene>
    <name evidence="9" type="ORF">SYN_02576</name>
</gene>
<dbReference type="InterPro" id="IPR005467">
    <property type="entry name" value="His_kinase_dom"/>
</dbReference>
<dbReference type="InterPro" id="IPR003594">
    <property type="entry name" value="HATPase_dom"/>
</dbReference>
<dbReference type="EC" id="2.7.13.3" evidence="2"/>
<sequence length="725" mass="81173">MKVTGTVSNRAGEILIVEDSPTQAEHLKHILEETGYQTEHVRNGREAVRFLSLTRPDLIISDVLMPEMDGYALCRWLKGQPDLRTIPVILLTILSDPRDVVRSLECGADDFITKPCKDVVLASHVKRLLSGVKRTEERYSRESITLAFGNSSYHITADLHKTANLLLSSYETAIEKNRDLIAAQQELRILNECLEHRVEARTAELRAEIARREAAEQTLRQSEQQLQHILNHIHTGFLVINAQTKRIVEVNASAAEMIGLPRETILGECCCRFIFPDLSGCPIEFPERVGSQSEHLLRTASGNLLPILRTASIMTLHGQPHIVESFVNISAQKQAEEERLALEKQLFRAQKMEAIGTLAGGIAHDFNNILGAIIGYAEITLHGLYDSPWRPKLERIIRISERAKDLVQQILTFSRHSDHEHKPVQPALLIKESLKLLRSSLPATIEIRQDIAATKSTIMADPTRIHQIMMNLCTNAAHAMRETGGVLEVSLKNRDIGAAEIVPDFQLEPGSYVVLTIRDTGQGIPPDIQNRIFEPFFTTKSPGEGTGLGLSVVYGIVKKYNGMVTVDSVPRKGATFQVFLPRVDDNLTFIQEEEEILPCGSEHILFVDDETALVEMGQETLRTLGYRVTGICNSLEALETFRRTPSLFDLIITDMTMPQMTGTVLSRHLLQIRGDIPIILCTGYSEFITEKEAKELGIREFIMKPLFMKELATVIRRVLDSVPAV</sequence>
<keyword evidence="3 4" id="KW-0597">Phosphoprotein</keyword>
<dbReference type="RefSeq" id="WP_011416126.1">
    <property type="nucleotide sequence ID" value="NC_007759.1"/>
</dbReference>
<dbReference type="SUPFAM" id="SSF47384">
    <property type="entry name" value="Homodimeric domain of signal transducing histidine kinase"/>
    <property type="match status" value="1"/>
</dbReference>
<dbReference type="PROSITE" id="PS50109">
    <property type="entry name" value="HIS_KIN"/>
    <property type="match status" value="1"/>
</dbReference>
<keyword evidence="11" id="KW-0002">3D-structure</keyword>
<dbReference type="CDD" id="cd17598">
    <property type="entry name" value="REC_hyHK"/>
    <property type="match status" value="1"/>
</dbReference>
<dbReference type="eggNOG" id="COG4191">
    <property type="taxonomic scope" value="Bacteria"/>
</dbReference>
<dbReference type="STRING" id="56780.SYN_02576"/>
<dbReference type="Pfam" id="PF00512">
    <property type="entry name" value="HisKA"/>
    <property type="match status" value="1"/>
</dbReference>
<evidence type="ECO:0000256" key="2">
    <source>
        <dbReference type="ARBA" id="ARBA00012438"/>
    </source>
</evidence>
<proteinExistence type="evidence at protein level"/>
<evidence type="ECO:0000259" key="7">
    <source>
        <dbReference type="PROSITE" id="PS50110"/>
    </source>
</evidence>
<dbReference type="PDB" id="3GT7">
    <property type="method" value="X-ray"/>
    <property type="resolution" value="2.30 A"/>
    <property type="chains" value="A=8-150"/>
</dbReference>
<dbReference type="SMART" id="SM00448">
    <property type="entry name" value="REC"/>
    <property type="match status" value="2"/>
</dbReference>
<dbReference type="InterPro" id="IPR001789">
    <property type="entry name" value="Sig_transdc_resp-reg_receiver"/>
</dbReference>
<dbReference type="SMART" id="SM00091">
    <property type="entry name" value="PAS"/>
    <property type="match status" value="1"/>
</dbReference>
<feature type="coiled-coil region" evidence="5">
    <location>
        <begin position="205"/>
        <end position="232"/>
    </location>
</feature>
<dbReference type="HOGENOM" id="CLU_000445_114_51_7"/>
<dbReference type="eggNOG" id="COG0784">
    <property type="taxonomic scope" value="Bacteria"/>
</dbReference>
<evidence type="ECO:0000313" key="9">
    <source>
        <dbReference type="EMBL" id="ABC76091.1"/>
    </source>
</evidence>
<dbReference type="PROSITE" id="PS50112">
    <property type="entry name" value="PAS"/>
    <property type="match status" value="1"/>
</dbReference>
<dbReference type="Pfam" id="PF02518">
    <property type="entry name" value="HATPase_c"/>
    <property type="match status" value="1"/>
</dbReference>
<feature type="domain" description="PAS" evidence="8">
    <location>
        <begin position="222"/>
        <end position="268"/>
    </location>
</feature>
<evidence type="ECO:0007829" key="11">
    <source>
        <dbReference type="PDB" id="3GT7"/>
    </source>
</evidence>
<feature type="domain" description="Histidine kinase" evidence="6">
    <location>
        <begin position="361"/>
        <end position="584"/>
    </location>
</feature>
<dbReference type="SUPFAM" id="SSF55785">
    <property type="entry name" value="PYP-like sensor domain (PAS domain)"/>
    <property type="match status" value="1"/>
</dbReference>
<dbReference type="InterPro" id="IPR036097">
    <property type="entry name" value="HisK_dim/P_sf"/>
</dbReference>
<dbReference type="OrthoDB" id="5409350at2"/>
<dbReference type="FunCoup" id="Q2LQE8">
    <property type="interactions" value="100"/>
</dbReference>
<dbReference type="Pfam" id="PF13188">
    <property type="entry name" value="PAS_8"/>
    <property type="match status" value="1"/>
</dbReference>
<dbReference type="InterPro" id="IPR036890">
    <property type="entry name" value="HATPase_C_sf"/>
</dbReference>
<dbReference type="GO" id="GO:0000155">
    <property type="term" value="F:phosphorelay sensor kinase activity"/>
    <property type="evidence" value="ECO:0007669"/>
    <property type="project" value="InterPro"/>
</dbReference>
<feature type="domain" description="Response regulatory" evidence="7">
    <location>
        <begin position="13"/>
        <end position="129"/>
    </location>
</feature>
<evidence type="ECO:0000256" key="5">
    <source>
        <dbReference type="SAM" id="Coils"/>
    </source>
</evidence>
<dbReference type="SUPFAM" id="SSF52172">
    <property type="entry name" value="CheY-like"/>
    <property type="match status" value="2"/>
</dbReference>
<dbReference type="PROSITE" id="PS50110">
    <property type="entry name" value="RESPONSE_REGULATORY"/>
    <property type="match status" value="2"/>
</dbReference>
<dbReference type="CDD" id="cd00082">
    <property type="entry name" value="HisKA"/>
    <property type="match status" value="1"/>
</dbReference>
<keyword evidence="9" id="KW-0808">Transferase</keyword>
<evidence type="ECO:0000259" key="6">
    <source>
        <dbReference type="PROSITE" id="PS50109"/>
    </source>
</evidence>
<dbReference type="InterPro" id="IPR003661">
    <property type="entry name" value="HisK_dim/P_dom"/>
</dbReference>
<dbReference type="Gene3D" id="1.10.287.130">
    <property type="match status" value="1"/>
</dbReference>
<evidence type="ECO:0000256" key="1">
    <source>
        <dbReference type="ARBA" id="ARBA00000085"/>
    </source>
</evidence>
<dbReference type="InterPro" id="IPR011006">
    <property type="entry name" value="CheY-like_superfamily"/>
</dbReference>
<dbReference type="Pfam" id="PF00072">
    <property type="entry name" value="Response_reg"/>
    <property type="match status" value="2"/>
</dbReference>
<organism evidence="9 10">
    <name type="scientific">Syntrophus aciditrophicus (strain SB)</name>
    <dbReference type="NCBI Taxonomy" id="56780"/>
    <lineage>
        <taxon>Bacteria</taxon>
        <taxon>Pseudomonadati</taxon>
        <taxon>Thermodesulfobacteriota</taxon>
        <taxon>Syntrophia</taxon>
        <taxon>Syntrophales</taxon>
        <taxon>Syntrophaceae</taxon>
        <taxon>Syntrophus</taxon>
    </lineage>
</organism>
<dbReference type="Proteomes" id="UP000001933">
    <property type="component" value="Chromosome"/>
</dbReference>
<dbReference type="KEGG" id="sat:SYN_02576"/>
<accession>Q2LQE8</accession>
<dbReference type="Gene3D" id="3.30.565.10">
    <property type="entry name" value="Histidine kinase-like ATPase, C-terminal domain"/>
    <property type="match status" value="1"/>
</dbReference>
<dbReference type="InParanoid" id="Q2LQE8"/>
<dbReference type="SUPFAM" id="SSF55874">
    <property type="entry name" value="ATPase domain of HSP90 chaperone/DNA topoisomerase II/histidine kinase"/>
    <property type="match status" value="1"/>
</dbReference>
<keyword evidence="10" id="KW-1185">Reference proteome</keyword>
<dbReference type="EvolutionaryTrace" id="Q2LQE8"/>
<dbReference type="InterPro" id="IPR035965">
    <property type="entry name" value="PAS-like_dom_sf"/>
</dbReference>
<name>Q2LQE8_SYNAS</name>
<dbReference type="SMART" id="SM00387">
    <property type="entry name" value="HATPase_c"/>
    <property type="match status" value="1"/>
</dbReference>
<dbReference type="EMBL" id="CP000252">
    <property type="protein sequence ID" value="ABC76091.1"/>
    <property type="molecule type" value="Genomic_DNA"/>
</dbReference>
<dbReference type="Gene3D" id="3.30.450.20">
    <property type="entry name" value="PAS domain"/>
    <property type="match status" value="1"/>
</dbReference>
<evidence type="ECO:0000313" key="10">
    <source>
        <dbReference type="Proteomes" id="UP000001933"/>
    </source>
</evidence>
<reference evidence="9 10" key="1">
    <citation type="journal article" date="2007" name="Proc. Natl. Acad. Sci. U.S.A.">
        <title>The genome of Syntrophus aciditrophicus: life at the thermodynamic limit of microbial growth.</title>
        <authorList>
            <person name="McInerney M.J."/>
            <person name="Rohlin L."/>
            <person name="Mouttaki H."/>
            <person name="Kim U."/>
            <person name="Krupp R.S."/>
            <person name="Rios-Hernandez L."/>
            <person name="Sieber J."/>
            <person name="Struchtemeyer C.G."/>
            <person name="Bhattacharyya A."/>
            <person name="Campbell J.W."/>
            <person name="Gunsalus R.P."/>
        </authorList>
    </citation>
    <scope>NUCLEOTIDE SEQUENCE [LARGE SCALE GENOMIC DNA]</scope>
    <source>
        <strain evidence="9 10">SB</strain>
    </source>
</reference>
<keyword evidence="5" id="KW-0175">Coiled coil</keyword>
<dbReference type="PANTHER" id="PTHR43547">
    <property type="entry name" value="TWO-COMPONENT HISTIDINE KINASE"/>
    <property type="match status" value="1"/>
</dbReference>
<dbReference type="NCBIfam" id="TIGR00229">
    <property type="entry name" value="sensory_box"/>
    <property type="match status" value="1"/>
</dbReference>
<feature type="modified residue" description="4-aspartylphosphate" evidence="4">
    <location>
        <position position="654"/>
    </location>
</feature>
<reference evidence="11" key="2">
    <citation type="submission" date="2009-03" db="PDB data bank">
        <title>Crystal Structure of Signal Receiver Domain of Signal Transduction Kinase from Syntrophus Aciditrophicus.</title>
        <authorList>
            <person name="Patskovsky Y."/>
            <person name="Toro R."/>
            <person name="Morano C."/>
            <person name="Freeman J."/>
            <person name="Hu S."/>
            <person name="Sauder J.M."/>
            <person name="Burley S.K."/>
            <person name="Almo S.C."/>
        </authorList>
    </citation>
    <scope>X-RAY CRYSTALLOGRAPHY (2.30 ANGSTROMS) OF 8-150</scope>
</reference>
<dbReference type="PANTHER" id="PTHR43547:SF2">
    <property type="entry name" value="HYBRID SIGNAL TRANSDUCTION HISTIDINE KINASE C"/>
    <property type="match status" value="1"/>
</dbReference>
<dbReference type="PRINTS" id="PR00344">
    <property type="entry name" value="BCTRLSENSOR"/>
</dbReference>
<feature type="domain" description="Response regulatory" evidence="7">
    <location>
        <begin position="603"/>
        <end position="719"/>
    </location>
</feature>
<dbReference type="InterPro" id="IPR000014">
    <property type="entry name" value="PAS"/>
</dbReference>
<dbReference type="InterPro" id="IPR004358">
    <property type="entry name" value="Sig_transdc_His_kin-like_C"/>
</dbReference>
<dbReference type="Gene3D" id="3.40.50.2300">
    <property type="match status" value="2"/>
</dbReference>
<protein>
    <recommendedName>
        <fullName evidence="2">histidine kinase</fullName>
        <ecNumber evidence="2">2.7.13.3</ecNumber>
    </recommendedName>
</protein>
<dbReference type="AlphaFoldDB" id="Q2LQE8"/>
<comment type="catalytic activity">
    <reaction evidence="1">
        <text>ATP + protein L-histidine = ADP + protein N-phospho-L-histidine.</text>
        <dbReference type="EC" id="2.7.13.3"/>
    </reaction>
</comment>